<evidence type="ECO:0000256" key="1">
    <source>
        <dbReference type="ARBA" id="ARBA00003469"/>
    </source>
</evidence>
<evidence type="ECO:0000256" key="2">
    <source>
        <dbReference type="ARBA" id="ARBA00004948"/>
    </source>
</evidence>
<evidence type="ECO:0000256" key="6">
    <source>
        <dbReference type="ARBA" id="ARBA00022723"/>
    </source>
</evidence>
<keyword evidence="6" id="KW-0479">Metal-binding</keyword>
<evidence type="ECO:0000256" key="4">
    <source>
        <dbReference type="ARBA" id="ARBA00011738"/>
    </source>
</evidence>
<name>A0ABS3T4K9_9FLAO</name>
<evidence type="ECO:0000256" key="5">
    <source>
        <dbReference type="ARBA" id="ARBA00022679"/>
    </source>
</evidence>
<dbReference type="PANTHER" id="PTHR31528">
    <property type="entry name" value="4-AMINO-5-HYDROXYMETHYL-2-METHYLPYRIMIDINE PHOSPHATE SYNTHASE THI11-RELATED"/>
    <property type="match status" value="1"/>
</dbReference>
<dbReference type="Proteomes" id="UP000676776">
    <property type="component" value="Unassembled WGS sequence"/>
</dbReference>
<dbReference type="Pfam" id="PF09084">
    <property type="entry name" value="NMT1"/>
    <property type="match status" value="1"/>
</dbReference>
<evidence type="ECO:0000313" key="13">
    <source>
        <dbReference type="EMBL" id="MBO3117688.1"/>
    </source>
</evidence>
<dbReference type="EMBL" id="JAGEVF010000011">
    <property type="protein sequence ID" value="MBO3117688.1"/>
    <property type="molecule type" value="Genomic_DNA"/>
</dbReference>
<keyword evidence="14" id="KW-1185">Reference proteome</keyword>
<comment type="function">
    <text evidence="1">Responsible for the formation of the pyrimidine heterocycle in the thiamine biosynthesis pathway. Catalyzes the formation of hydroxymethylpyrimidine phosphate (HMP-P) from histidine and pyridoxal phosphate (PLP). The protein uses PLP and the active site histidine to form HMP-P, generating an inactive enzyme. The enzyme can only undergo a single turnover, which suggests it is a suicide enzyme.</text>
</comment>
<evidence type="ECO:0000256" key="3">
    <source>
        <dbReference type="ARBA" id="ARBA00009406"/>
    </source>
</evidence>
<evidence type="ECO:0000256" key="9">
    <source>
        <dbReference type="ARBA" id="ARBA00023004"/>
    </source>
</evidence>
<sequence>METLKLALDWRPNTNHTGFFVAKHLGFYEEEDLNLHIISTEEDNYAMTPAKKVELGLVHFALCPMETLVSYRTKANPFDAIAIATIFQEDISAICALKSRGIKRPKDLDNHIYASYKARYEDKIVQQMIKNDKGKGDIILKYPEKLGIWNTLLNGKADATWIFVNWEGVEAEAQGIELNLFRMSDYGIPYGYSPVIMTSQSQLEEQQEVCRSFLRATKRGFQYAISHVESAAQILDLYVSKADKYVDLVKSQIMTSPSYGKPDSWGEMDLDKIQSFLDWLRKNRLERTKFKATDLVTNELFERL</sequence>
<dbReference type="Gene3D" id="3.40.190.10">
    <property type="entry name" value="Periplasmic binding protein-like II"/>
    <property type="match status" value="2"/>
</dbReference>
<protein>
    <recommendedName>
        <fullName evidence="10">Thiamine pyrimidine synthase</fullName>
    </recommendedName>
</protein>
<keyword evidence="5" id="KW-0808">Transferase</keyword>
<comment type="pathway">
    <text evidence="2">Cofactor biosynthesis; thiamine diphosphate biosynthesis.</text>
</comment>
<reference evidence="13 14" key="1">
    <citation type="submission" date="2021-03" db="EMBL/GenBank/DDBJ databases">
        <title>Winogradskyella sp. nov., isolated from costal sediment.</title>
        <authorList>
            <person name="Gao C."/>
        </authorList>
    </citation>
    <scope>NUCLEOTIDE SEQUENCE [LARGE SCALE GENOMIC DNA]</scope>
    <source>
        <strain evidence="13 14">DF17</strain>
    </source>
</reference>
<comment type="catalytic activity">
    <reaction evidence="11">
        <text>N(6)-(pyridoxal phosphate)-L-lysyl-[4-amino-5-hydroxymethyl-2-methylpyrimidine phosphate synthase] + L-histidyl-[4-amino-5-hydroxymethyl-2-methylpyrimidine phosphate synthase] + 2 Fe(3+) + 4 H2O = L-lysyl-[4-amino-5-hydroxymethyl-2-methylpyrimidine phosphate synthase] + (2S)-2-amino-5-hydroxy-4-oxopentanoyl-[4-amino-5-hydroxymethyl-2-methylpyrimidine phosphate synthase] + 4-amino-2-methyl-5-(phosphooxymethyl)pyrimidine + 3-oxopropanoate + 2 Fe(2+) + 2 H(+)</text>
        <dbReference type="Rhea" id="RHEA:65756"/>
        <dbReference type="Rhea" id="RHEA-COMP:16892"/>
        <dbReference type="Rhea" id="RHEA-COMP:16893"/>
        <dbReference type="Rhea" id="RHEA-COMP:16894"/>
        <dbReference type="Rhea" id="RHEA-COMP:16895"/>
        <dbReference type="ChEBI" id="CHEBI:15377"/>
        <dbReference type="ChEBI" id="CHEBI:15378"/>
        <dbReference type="ChEBI" id="CHEBI:29033"/>
        <dbReference type="ChEBI" id="CHEBI:29034"/>
        <dbReference type="ChEBI" id="CHEBI:29969"/>
        <dbReference type="ChEBI" id="CHEBI:29979"/>
        <dbReference type="ChEBI" id="CHEBI:33190"/>
        <dbReference type="ChEBI" id="CHEBI:58354"/>
        <dbReference type="ChEBI" id="CHEBI:143915"/>
        <dbReference type="ChEBI" id="CHEBI:157692"/>
    </reaction>
    <physiologicalReaction direction="left-to-right" evidence="11">
        <dbReference type="Rhea" id="RHEA:65757"/>
    </physiologicalReaction>
</comment>
<keyword evidence="7" id="KW-0663">Pyridoxal phosphate</keyword>
<evidence type="ECO:0000256" key="11">
    <source>
        <dbReference type="ARBA" id="ARBA00048179"/>
    </source>
</evidence>
<gene>
    <name evidence="13" type="ORF">J4050_13105</name>
</gene>
<dbReference type="SUPFAM" id="SSF53850">
    <property type="entry name" value="Periplasmic binding protein-like II"/>
    <property type="match status" value="1"/>
</dbReference>
<dbReference type="PANTHER" id="PTHR31528:SF1">
    <property type="entry name" value="4-AMINO-5-HYDROXYMETHYL-2-METHYLPYRIMIDINE PHOSPHATE SYNTHASE THI11-RELATED"/>
    <property type="match status" value="1"/>
</dbReference>
<comment type="caution">
    <text evidence="13">The sequence shown here is derived from an EMBL/GenBank/DDBJ whole genome shotgun (WGS) entry which is preliminary data.</text>
</comment>
<evidence type="ECO:0000256" key="10">
    <source>
        <dbReference type="ARBA" id="ARBA00033171"/>
    </source>
</evidence>
<dbReference type="RefSeq" id="WP_208155041.1">
    <property type="nucleotide sequence ID" value="NZ_JAGEVF010000011.1"/>
</dbReference>
<evidence type="ECO:0000259" key="12">
    <source>
        <dbReference type="Pfam" id="PF09084"/>
    </source>
</evidence>
<comment type="similarity">
    <text evidence="3">Belongs to the NMT1/THI5 family.</text>
</comment>
<evidence type="ECO:0000313" key="14">
    <source>
        <dbReference type="Proteomes" id="UP000676776"/>
    </source>
</evidence>
<organism evidence="13 14">
    <name type="scientific">Winogradskyella pelagia</name>
    <dbReference type="NCBI Taxonomy" id="2819984"/>
    <lineage>
        <taxon>Bacteria</taxon>
        <taxon>Pseudomonadati</taxon>
        <taxon>Bacteroidota</taxon>
        <taxon>Flavobacteriia</taxon>
        <taxon>Flavobacteriales</taxon>
        <taxon>Flavobacteriaceae</taxon>
        <taxon>Winogradskyella</taxon>
    </lineage>
</organism>
<feature type="domain" description="SsuA/THI5-like" evidence="12">
    <location>
        <begin position="13"/>
        <end position="229"/>
    </location>
</feature>
<dbReference type="InterPro" id="IPR015168">
    <property type="entry name" value="SsuA/THI5"/>
</dbReference>
<keyword evidence="8" id="KW-0784">Thiamine biosynthesis</keyword>
<dbReference type="InterPro" id="IPR027939">
    <property type="entry name" value="NMT1/THI5"/>
</dbReference>
<evidence type="ECO:0000256" key="7">
    <source>
        <dbReference type="ARBA" id="ARBA00022898"/>
    </source>
</evidence>
<accession>A0ABS3T4K9</accession>
<keyword evidence="9" id="KW-0408">Iron</keyword>
<comment type="subunit">
    <text evidence="4">Homodimer.</text>
</comment>
<proteinExistence type="inferred from homology"/>
<evidence type="ECO:0000256" key="8">
    <source>
        <dbReference type="ARBA" id="ARBA00022977"/>
    </source>
</evidence>